<reference evidence="3" key="1">
    <citation type="submission" date="2016-11" db="UniProtKB">
        <authorList>
            <consortium name="WormBaseParasite"/>
        </authorList>
    </citation>
    <scope>IDENTIFICATION</scope>
</reference>
<proteinExistence type="predicted"/>
<evidence type="ECO:0000313" key="3">
    <source>
        <dbReference type="WBParaSite" id="MhA1_Contig1073.frz3.gene11"/>
    </source>
</evidence>
<feature type="chain" id="PRO_5009315221" evidence="1">
    <location>
        <begin position="22"/>
        <end position="162"/>
    </location>
</feature>
<dbReference type="Proteomes" id="UP000095281">
    <property type="component" value="Unplaced"/>
</dbReference>
<protein>
    <submittedName>
        <fullName evidence="3">NTR domain-containing protein</fullName>
    </submittedName>
</protein>
<evidence type="ECO:0000256" key="1">
    <source>
        <dbReference type="SAM" id="SignalP"/>
    </source>
</evidence>
<keyword evidence="2" id="KW-1185">Reference proteome</keyword>
<evidence type="ECO:0000313" key="2">
    <source>
        <dbReference type="Proteomes" id="UP000095281"/>
    </source>
</evidence>
<dbReference type="AlphaFoldDB" id="A0A1I8AXN5"/>
<accession>A0A1I8AXN5</accession>
<feature type="signal peptide" evidence="1">
    <location>
        <begin position="1"/>
        <end position="21"/>
    </location>
</feature>
<dbReference type="WBParaSite" id="MhA1_Contig1073.frz3.gene11">
    <property type="protein sequence ID" value="MhA1_Contig1073.frz3.gene11"/>
    <property type="gene ID" value="MhA1_Contig1073.frz3.gene11"/>
</dbReference>
<name>A0A1I8AXN5_MELHA</name>
<keyword evidence="1" id="KW-0732">Signal</keyword>
<sequence>MNVYVFLSAIFLFLQYNQAQANKYDNEEVAQFLCFSETLGSGKNTPSTVCHVGIEVKTKSGRKYTIHNLGPDGADTTVELIEKCNLERYRSPKWHALKGFTVGKLREAGGTNYGIILNNCYHARNRILKLFGLALILHCPDTYASLKCTSLDSFKHESRCKI</sequence>
<organism evidence="2 3">
    <name type="scientific">Meloidogyne hapla</name>
    <name type="common">Root-knot nematode worm</name>
    <dbReference type="NCBI Taxonomy" id="6305"/>
    <lineage>
        <taxon>Eukaryota</taxon>
        <taxon>Metazoa</taxon>
        <taxon>Ecdysozoa</taxon>
        <taxon>Nematoda</taxon>
        <taxon>Chromadorea</taxon>
        <taxon>Rhabditida</taxon>
        <taxon>Tylenchina</taxon>
        <taxon>Tylenchomorpha</taxon>
        <taxon>Tylenchoidea</taxon>
        <taxon>Meloidogynidae</taxon>
        <taxon>Meloidogyninae</taxon>
        <taxon>Meloidogyne</taxon>
    </lineage>
</organism>